<evidence type="ECO:0000313" key="3">
    <source>
        <dbReference type="EMBL" id="VDP76332.1"/>
    </source>
</evidence>
<dbReference type="OrthoDB" id="6282232at2759"/>
<reference evidence="3 4" key="2">
    <citation type="submission" date="2018-11" db="EMBL/GenBank/DDBJ databases">
        <authorList>
            <consortium name="Pathogen Informatics"/>
        </authorList>
    </citation>
    <scope>NUCLEOTIDE SEQUENCE [LARGE SCALE GENOMIC DNA]</scope>
    <source>
        <strain evidence="3 4">Egypt</strain>
    </source>
</reference>
<evidence type="ECO:0000313" key="4">
    <source>
        <dbReference type="Proteomes" id="UP000272942"/>
    </source>
</evidence>
<proteinExistence type="predicted"/>
<keyword evidence="2" id="KW-0812">Transmembrane</keyword>
<keyword evidence="2" id="KW-0472">Membrane</keyword>
<dbReference type="AlphaFoldDB" id="A0A183AFH5"/>
<sequence length="402" mass="45729">MSLRAPQLFRRNALTVAWAQRIQQRAFLRLANLTAFVEVQKLVSGFADLQHELEKTTTQLHILQSHLWSDERVILQRQRVDKDCQLDMVQNIRLLSNITARFRGELCQLPFTDGLYTGNVLRCEQSRQSEDRPRDLEATFIQAVLQLKSHRRTESQNPFTMSESFTESVPGPTTQPHYDRKMTDREAHYLATSQPGLLELQVINLFFSSTSTSPRLKDILRNYLRVLSAKRMQIRPRKSSPLQARKVSISEKKRPSEFGLTQLTGDLCSDEVHDTLSSRYHDFLEELGERIASCLQRLDTFSNTMASIVEANKAIITAFKVPVSDLTRIPQSSLVAFTIQVETVGGGLSTSRMISLDTVVNPFSEVLGICFATMGFLIPLLLLVDYAFSQMYRSHSHMQGDS</sequence>
<evidence type="ECO:0000256" key="1">
    <source>
        <dbReference type="SAM" id="MobiDB-lite"/>
    </source>
</evidence>
<keyword evidence="2" id="KW-1133">Transmembrane helix</keyword>
<protein>
    <submittedName>
        <fullName evidence="3 5">Uncharacterized protein</fullName>
    </submittedName>
</protein>
<name>A0A183AFH5_9TREM</name>
<feature type="transmembrane region" description="Helical" evidence="2">
    <location>
        <begin position="366"/>
        <end position="388"/>
    </location>
</feature>
<dbReference type="WBParaSite" id="ECPE_0000572301-mRNA-1">
    <property type="protein sequence ID" value="ECPE_0000572301-mRNA-1"/>
    <property type="gene ID" value="ECPE_0000572301"/>
</dbReference>
<feature type="compositionally biased region" description="Polar residues" evidence="1">
    <location>
        <begin position="155"/>
        <end position="175"/>
    </location>
</feature>
<accession>A0A183AFH5</accession>
<dbReference type="EMBL" id="UZAN01042588">
    <property type="protein sequence ID" value="VDP76332.1"/>
    <property type="molecule type" value="Genomic_DNA"/>
</dbReference>
<evidence type="ECO:0000313" key="5">
    <source>
        <dbReference type="WBParaSite" id="ECPE_0000572301-mRNA-1"/>
    </source>
</evidence>
<keyword evidence="4" id="KW-1185">Reference proteome</keyword>
<dbReference type="Proteomes" id="UP000272942">
    <property type="component" value="Unassembled WGS sequence"/>
</dbReference>
<gene>
    <name evidence="3" type="ORF">ECPE_LOCUS5710</name>
</gene>
<reference evidence="5" key="1">
    <citation type="submission" date="2016-06" db="UniProtKB">
        <authorList>
            <consortium name="WormBaseParasite"/>
        </authorList>
    </citation>
    <scope>IDENTIFICATION</scope>
</reference>
<evidence type="ECO:0000256" key="2">
    <source>
        <dbReference type="SAM" id="Phobius"/>
    </source>
</evidence>
<organism evidence="5">
    <name type="scientific">Echinostoma caproni</name>
    <dbReference type="NCBI Taxonomy" id="27848"/>
    <lineage>
        <taxon>Eukaryota</taxon>
        <taxon>Metazoa</taxon>
        <taxon>Spiralia</taxon>
        <taxon>Lophotrochozoa</taxon>
        <taxon>Platyhelminthes</taxon>
        <taxon>Trematoda</taxon>
        <taxon>Digenea</taxon>
        <taxon>Plagiorchiida</taxon>
        <taxon>Echinostomata</taxon>
        <taxon>Echinostomatoidea</taxon>
        <taxon>Echinostomatidae</taxon>
        <taxon>Echinostoma</taxon>
    </lineage>
</organism>
<feature type="region of interest" description="Disordered" evidence="1">
    <location>
        <begin position="152"/>
        <end position="175"/>
    </location>
</feature>